<dbReference type="AlphaFoldDB" id="A0A3E2B2R9"/>
<comment type="caution">
    <text evidence="2">The sequence shown here is derived from an EMBL/GenBank/DDBJ whole genome shotgun (WGS) entry which is preliminary data.</text>
</comment>
<dbReference type="EMBL" id="QQRQ01000012">
    <property type="protein sequence ID" value="RFT06338.1"/>
    <property type="molecule type" value="Genomic_DNA"/>
</dbReference>
<dbReference type="PROSITE" id="PS50943">
    <property type="entry name" value="HTH_CROC1"/>
    <property type="match status" value="1"/>
</dbReference>
<dbReference type="SUPFAM" id="SSF47413">
    <property type="entry name" value="lambda repressor-like DNA-binding domains"/>
    <property type="match status" value="1"/>
</dbReference>
<dbReference type="Gene3D" id="1.10.260.40">
    <property type="entry name" value="lambda repressor-like DNA-binding domains"/>
    <property type="match status" value="1"/>
</dbReference>
<evidence type="ECO:0000313" key="2">
    <source>
        <dbReference type="EMBL" id="RFT06338.1"/>
    </source>
</evidence>
<keyword evidence="3" id="KW-1185">Reference proteome</keyword>
<dbReference type="CDD" id="cd00093">
    <property type="entry name" value="HTH_XRE"/>
    <property type="match status" value="1"/>
</dbReference>
<feature type="domain" description="HTH cro/C1-type" evidence="1">
    <location>
        <begin position="7"/>
        <end position="38"/>
    </location>
</feature>
<protein>
    <submittedName>
        <fullName evidence="2">XRE family transcriptional regulator</fullName>
    </submittedName>
</protein>
<name>A0A3E2B2R9_9FIRM</name>
<evidence type="ECO:0000259" key="1">
    <source>
        <dbReference type="PROSITE" id="PS50943"/>
    </source>
</evidence>
<dbReference type="InterPro" id="IPR001387">
    <property type="entry name" value="Cro/C1-type_HTH"/>
</dbReference>
<accession>A0A3E2B2R9</accession>
<dbReference type="GO" id="GO:0003677">
    <property type="term" value="F:DNA binding"/>
    <property type="evidence" value="ECO:0007669"/>
    <property type="project" value="InterPro"/>
</dbReference>
<dbReference type="Proteomes" id="UP000260649">
    <property type="component" value="Unassembled WGS sequence"/>
</dbReference>
<proteinExistence type="predicted"/>
<dbReference type="Pfam" id="PF01381">
    <property type="entry name" value="HTH_3"/>
    <property type="match status" value="1"/>
</dbReference>
<sequence>MEIGSVIREKRTAQGLTQEQVATALGVSAPAVSKWERGVSHS</sequence>
<dbReference type="InterPro" id="IPR010982">
    <property type="entry name" value="Lambda_DNA-bd_dom_sf"/>
</dbReference>
<organism evidence="2 3">
    <name type="scientific">Evtepia gabavorous</name>
    <dbReference type="NCBI Taxonomy" id="2211183"/>
    <lineage>
        <taxon>Bacteria</taxon>
        <taxon>Bacillati</taxon>
        <taxon>Bacillota</taxon>
        <taxon>Clostridia</taxon>
        <taxon>Eubacteriales</taxon>
        <taxon>Evtepia</taxon>
    </lineage>
</organism>
<evidence type="ECO:0000313" key="3">
    <source>
        <dbReference type="Proteomes" id="UP000260649"/>
    </source>
</evidence>
<gene>
    <name evidence="2" type="ORF">DV520_08050</name>
</gene>
<reference evidence="2 3" key="1">
    <citation type="submission" date="2018-07" db="EMBL/GenBank/DDBJ databases">
        <title>GABA Modulating Bacteria of the Human Gut Microbiota.</title>
        <authorList>
            <person name="Strandwitz P."/>
            <person name="Kim K.H."/>
            <person name="Terekhova D."/>
            <person name="Liu J.K."/>
            <person name="Sharma A."/>
            <person name="Levering J."/>
            <person name="Mcdonald D."/>
            <person name="Dietrich D."/>
            <person name="Ramadhar T.R."/>
            <person name="Lekbua A."/>
            <person name="Mroue N."/>
            <person name="Liston C."/>
            <person name="Stewart E.J."/>
            <person name="Dubin M.J."/>
            <person name="Zengler K."/>
            <person name="Knight R."/>
            <person name="Gilbert J.A."/>
            <person name="Clardy J."/>
            <person name="Lewis K."/>
        </authorList>
    </citation>
    <scope>NUCLEOTIDE SEQUENCE [LARGE SCALE GENOMIC DNA]</scope>
    <source>
        <strain evidence="2 3">KLE1738</strain>
    </source>
</reference>
<dbReference type="OrthoDB" id="9812495at2"/>